<dbReference type="Pfam" id="PF19953">
    <property type="entry name" value="EACC1"/>
    <property type="match status" value="1"/>
</dbReference>
<sequence length="138" mass="14854">MFAWTRTMLLGARRGETGAAVESHISVDGPEPDESLEQLAAWLRGEPELAGRVKAKAAPPRDGEMGAAVELLVVSLGAGGALSVLAGSLRAWLSQPRRSGIKVTVHRPDGQRLEIDARHVTKESVEEILRQALRAEEE</sequence>
<dbReference type="InterPro" id="IPR045428">
    <property type="entry name" value="EACC1"/>
</dbReference>
<keyword evidence="2" id="KW-1185">Reference proteome</keyword>
<evidence type="ECO:0000313" key="1">
    <source>
        <dbReference type="EMBL" id="EFL23145.1"/>
    </source>
</evidence>
<dbReference type="EMBL" id="GG657754">
    <property type="protein sequence ID" value="EFL23145.1"/>
    <property type="molecule type" value="Genomic_DNA"/>
</dbReference>
<evidence type="ECO:0000313" key="2">
    <source>
        <dbReference type="Proteomes" id="UP000003963"/>
    </source>
</evidence>
<reference evidence="1 2" key="1">
    <citation type="submission" date="2009-02" db="EMBL/GenBank/DDBJ databases">
        <title>Annotation of Streptomyces hygroscopicus strain ATCC 53653.</title>
        <authorList>
            <consortium name="The Broad Institute Genome Sequencing Platform"/>
            <consortium name="Broad Institute Microbial Sequencing Center"/>
            <person name="Fischbach M."/>
            <person name="Godfrey P."/>
            <person name="Ward D."/>
            <person name="Young S."/>
            <person name="Zeng Q."/>
            <person name="Koehrsen M."/>
            <person name="Alvarado L."/>
            <person name="Berlin A.M."/>
            <person name="Bochicchio J."/>
            <person name="Borenstein D."/>
            <person name="Chapman S.B."/>
            <person name="Chen Z."/>
            <person name="Engels R."/>
            <person name="Freedman E."/>
            <person name="Gellesch M."/>
            <person name="Goldberg J."/>
            <person name="Griggs A."/>
            <person name="Gujja S."/>
            <person name="Heilman E.R."/>
            <person name="Heiman D.I."/>
            <person name="Hepburn T.A."/>
            <person name="Howarth C."/>
            <person name="Jen D."/>
            <person name="Larson L."/>
            <person name="Lewis B."/>
            <person name="Mehta T."/>
            <person name="Park D."/>
            <person name="Pearson M."/>
            <person name="Richards J."/>
            <person name="Roberts A."/>
            <person name="Saif S."/>
            <person name="Shea T.D."/>
            <person name="Shenoy N."/>
            <person name="Sisk P."/>
            <person name="Stolte C."/>
            <person name="Sykes S.N."/>
            <person name="Thomson T."/>
            <person name="Walk T."/>
            <person name="White J."/>
            <person name="Yandava C."/>
            <person name="Straight P."/>
            <person name="Clardy J."/>
            <person name="Hung D."/>
            <person name="Kolter R."/>
            <person name="Mekalanos J."/>
            <person name="Walker S."/>
            <person name="Walsh C.T."/>
            <person name="Wieland-Brown L.C."/>
            <person name="Haas B."/>
            <person name="Nusbaum C."/>
            <person name="Birren B."/>
        </authorList>
    </citation>
    <scope>NUCLEOTIDE SEQUENCE [LARGE SCALE GENOMIC DNA]</scope>
    <source>
        <strain evidence="1 2">ATCC 53653</strain>
    </source>
</reference>
<dbReference type="Proteomes" id="UP000003963">
    <property type="component" value="Unassembled WGS sequence"/>
</dbReference>
<dbReference type="STRING" id="457427.SSOG_02859"/>
<protein>
    <submittedName>
        <fullName evidence="1">Uncharacterized protein</fullName>
    </submittedName>
</protein>
<organism evidence="1 2">
    <name type="scientific">Streptomyces himastatinicus ATCC 53653</name>
    <dbReference type="NCBI Taxonomy" id="457427"/>
    <lineage>
        <taxon>Bacteria</taxon>
        <taxon>Bacillati</taxon>
        <taxon>Actinomycetota</taxon>
        <taxon>Actinomycetes</taxon>
        <taxon>Kitasatosporales</taxon>
        <taxon>Streptomycetaceae</taxon>
        <taxon>Streptomyces</taxon>
        <taxon>Streptomyces violaceusniger group</taxon>
    </lineage>
</organism>
<dbReference type="AlphaFoldDB" id="D9WEA6"/>
<dbReference type="HOGENOM" id="CLU_151343_1_0_11"/>
<name>D9WEA6_9ACTN</name>
<gene>
    <name evidence="1" type="ORF">SSOG_02859</name>
</gene>
<accession>D9WEA6</accession>
<proteinExistence type="predicted"/>